<proteinExistence type="predicted"/>
<evidence type="ECO:0000313" key="3">
    <source>
        <dbReference type="EMBL" id="PIQ04437.1"/>
    </source>
</evidence>
<evidence type="ECO:0000256" key="2">
    <source>
        <dbReference type="SAM" id="Phobius"/>
    </source>
</evidence>
<keyword evidence="2" id="KW-0472">Membrane</keyword>
<feature type="transmembrane region" description="Helical" evidence="2">
    <location>
        <begin position="12"/>
        <end position="39"/>
    </location>
</feature>
<organism evidence="3 4">
    <name type="scientific">Candidatus Nealsonbacteria bacterium CG18_big_fil_WC_8_21_14_2_50_37_10</name>
    <dbReference type="NCBI Taxonomy" id="1974717"/>
    <lineage>
        <taxon>Bacteria</taxon>
        <taxon>Candidatus Nealsoniibacteriota</taxon>
    </lineage>
</organism>
<feature type="non-terminal residue" evidence="3">
    <location>
        <position position="1"/>
    </location>
</feature>
<feature type="transmembrane region" description="Helical" evidence="2">
    <location>
        <begin position="161"/>
        <end position="185"/>
    </location>
</feature>
<gene>
    <name evidence="3" type="ORF">COW72_03530</name>
</gene>
<name>A0A2H0FCL7_9BACT</name>
<feature type="non-terminal residue" evidence="3">
    <location>
        <position position="642"/>
    </location>
</feature>
<dbReference type="EMBL" id="PCUC01000184">
    <property type="protein sequence ID" value="PIQ04437.1"/>
    <property type="molecule type" value="Genomic_DNA"/>
</dbReference>
<keyword evidence="2" id="KW-1133">Transmembrane helix</keyword>
<sequence>ILGALMAIPTAIITLLLQLVLLVTNLFVSIAGAILWWVLSPYFMSLPYTSGGIVDVGWPIVRDFINMFFIIALVVIGLATALRIKEYQVQKTLPTLIIIAILINFTPVICGLIVDASNIIMNFFLEELTGLRVMVTVFSTQGSLLLEMFSHPFDIRYASAALGKTIGLIAFGGIATFVFLLYSVLFIMRYIMIWVLVIVSPIAFFSRIFPATKRGEYAFKSILSWDEWWKQFIEWSLIGITAGFFLYLGEQLMVMAPDFIPGVYPEGVGGMLATPIIDFMNNLLPYGVVLAFLLLGFFVATSTSALGAVGITKLAKRGATAMRKELPGAIGKTVSAQLGWAKKGWGAFATKYPEAAKIVGAPVAYPTRVAKWAGRKVSEKIPERVKTGAGLVKKGLKAALWEYDAGRKTKGGKPIKEPGILKAGLEPFRKEIFGLRKGERPERPKKAPEETDEEFEARLETYDAEMERQGEERVVPEAGVVPGAAVAPVGGAAPPEEERERVQKQIANLEKEIVKPYPESSQAERERLREVQKENLEKLKTKLEELKPAEELVIQKYRDLRRKIGNIYRKIEGRPEKETIKEREELDVLKKEADEIWGTIKKDEILYKKWGETERGWRRPPRGGSPPGPPRKEGPPSRTPPS</sequence>
<feature type="transmembrane region" description="Helical" evidence="2">
    <location>
        <begin position="191"/>
        <end position="211"/>
    </location>
</feature>
<comment type="caution">
    <text evidence="3">The sequence shown here is derived from an EMBL/GenBank/DDBJ whole genome shotgun (WGS) entry which is preliminary data.</text>
</comment>
<dbReference type="Proteomes" id="UP000230778">
    <property type="component" value="Unassembled WGS sequence"/>
</dbReference>
<keyword evidence="2" id="KW-0812">Transmembrane</keyword>
<feature type="transmembrane region" description="Helical" evidence="2">
    <location>
        <begin position="96"/>
        <end position="125"/>
    </location>
</feature>
<evidence type="ECO:0000256" key="1">
    <source>
        <dbReference type="SAM" id="MobiDB-lite"/>
    </source>
</evidence>
<accession>A0A2H0FCL7</accession>
<dbReference type="AlphaFoldDB" id="A0A2H0FCL7"/>
<feature type="transmembrane region" description="Helical" evidence="2">
    <location>
        <begin position="131"/>
        <end position="149"/>
    </location>
</feature>
<evidence type="ECO:0000313" key="4">
    <source>
        <dbReference type="Proteomes" id="UP000230778"/>
    </source>
</evidence>
<reference evidence="3 4" key="1">
    <citation type="submission" date="2017-09" db="EMBL/GenBank/DDBJ databases">
        <title>Depth-based differentiation of microbial function through sediment-hosted aquifers and enrichment of novel symbionts in the deep terrestrial subsurface.</title>
        <authorList>
            <person name="Probst A.J."/>
            <person name="Ladd B."/>
            <person name="Jarett J.K."/>
            <person name="Geller-Mcgrath D.E."/>
            <person name="Sieber C.M."/>
            <person name="Emerson J.B."/>
            <person name="Anantharaman K."/>
            <person name="Thomas B.C."/>
            <person name="Malmstrom R."/>
            <person name="Stieglmeier M."/>
            <person name="Klingl A."/>
            <person name="Woyke T."/>
            <person name="Ryan C.M."/>
            <person name="Banfield J.F."/>
        </authorList>
    </citation>
    <scope>NUCLEOTIDE SEQUENCE [LARGE SCALE GENOMIC DNA]</scope>
    <source>
        <strain evidence="3">CG18_big_fil_WC_8_21_14_2_50_37_10</strain>
    </source>
</reference>
<feature type="transmembrane region" description="Helical" evidence="2">
    <location>
        <begin position="232"/>
        <end position="249"/>
    </location>
</feature>
<feature type="region of interest" description="Disordered" evidence="1">
    <location>
        <begin position="613"/>
        <end position="642"/>
    </location>
</feature>
<feature type="transmembrane region" description="Helical" evidence="2">
    <location>
        <begin position="288"/>
        <end position="315"/>
    </location>
</feature>
<protein>
    <submittedName>
        <fullName evidence="3">Uncharacterized protein</fullName>
    </submittedName>
</protein>
<feature type="transmembrane region" description="Helical" evidence="2">
    <location>
        <begin position="64"/>
        <end position="84"/>
    </location>
</feature>